<keyword evidence="2" id="KW-1185">Reference proteome</keyword>
<proteinExistence type="predicted"/>
<dbReference type="Proteomes" id="UP001179121">
    <property type="component" value="Chromosome"/>
</dbReference>
<dbReference type="AlphaFoldDB" id="A0AA86MZ92"/>
<gene>
    <name evidence="1" type="ORF">DNFV4_02227</name>
</gene>
<dbReference type="KEGG" id="nti:DNFV4_02227"/>
<sequence>MASGRPHRHIIMGFIPIMLPIMPPSAPLPNPVWVSLAMLPYSTKVGGL</sequence>
<name>A0AA86MZ92_9BACT</name>
<evidence type="ECO:0000313" key="2">
    <source>
        <dbReference type="Proteomes" id="UP001179121"/>
    </source>
</evidence>
<reference evidence="1" key="1">
    <citation type="submission" date="2022-10" db="EMBL/GenBank/DDBJ databases">
        <authorList>
            <person name="Koch H."/>
        </authorList>
    </citation>
    <scope>NUCLEOTIDE SEQUENCE</scope>
    <source>
        <strain evidence="1">DNF</strain>
    </source>
</reference>
<dbReference type="EMBL" id="OX365700">
    <property type="protein sequence ID" value="CAI4031807.1"/>
    <property type="molecule type" value="Genomic_DNA"/>
</dbReference>
<protein>
    <submittedName>
        <fullName evidence="1">Uncharacterized protein</fullName>
    </submittedName>
</protein>
<evidence type="ECO:0000313" key="1">
    <source>
        <dbReference type="EMBL" id="CAI4031807.1"/>
    </source>
</evidence>
<accession>A0AA86MZ92</accession>
<organism evidence="1 2">
    <name type="scientific">Nitrospira tepida</name>
    <dbReference type="NCBI Taxonomy" id="2973512"/>
    <lineage>
        <taxon>Bacteria</taxon>
        <taxon>Pseudomonadati</taxon>
        <taxon>Nitrospirota</taxon>
        <taxon>Nitrospiria</taxon>
        <taxon>Nitrospirales</taxon>
        <taxon>Nitrospiraceae</taxon>
        <taxon>Nitrospira</taxon>
    </lineage>
</organism>